<reference evidence="1 2" key="1">
    <citation type="submission" date="2017-09" db="EMBL/GenBank/DDBJ databases">
        <title>Depth-based differentiation of microbial function through sediment-hosted aquifers and enrichment of novel symbionts in the deep terrestrial subsurface.</title>
        <authorList>
            <person name="Probst A.J."/>
            <person name="Ladd B."/>
            <person name="Jarett J.K."/>
            <person name="Geller-Mcgrath D.E."/>
            <person name="Sieber C.M."/>
            <person name="Emerson J.B."/>
            <person name="Anantharaman K."/>
            <person name="Thomas B.C."/>
            <person name="Malmstrom R."/>
            <person name="Stieglmeier M."/>
            <person name="Klingl A."/>
            <person name="Woyke T."/>
            <person name="Ryan C.M."/>
            <person name="Banfield J.F."/>
        </authorList>
    </citation>
    <scope>NUCLEOTIDE SEQUENCE [LARGE SCALE GENOMIC DNA]</scope>
    <source>
        <strain evidence="1">CG10_big_fil_rev_8_21_14_0_10_50_16</strain>
    </source>
</reference>
<protein>
    <submittedName>
        <fullName evidence="1">Uncharacterized protein</fullName>
    </submittedName>
</protein>
<evidence type="ECO:0000313" key="1">
    <source>
        <dbReference type="EMBL" id="PIR47270.1"/>
    </source>
</evidence>
<sequence>MDSQYAFETVQSQAGYPRLYTGPQPIRVQITLLSERLGISPEPAMSNVERTCRAPLPEGAEGWFAVPSLAGLTGGPRGNAPERYLRGMRRVVGALCAFGYKRTNRVLLDVAISYRTAECLAHIAEQQAGGIWVIPAQFGKRFAGASAQRAKMVCAPDEFPLDIICVGAMLLAHPTQLPRLGDLGMICGGNDNSLLKSQPATLMILGRNQAPEIQVMHGSVHHAYLGVPTGFVPQLS</sequence>
<dbReference type="EMBL" id="PCYM01000010">
    <property type="protein sequence ID" value="PIR47270.1"/>
    <property type="molecule type" value="Genomic_DNA"/>
</dbReference>
<gene>
    <name evidence="1" type="ORF">COV06_04270</name>
</gene>
<accession>A0A2H0RLC8</accession>
<dbReference type="AlphaFoldDB" id="A0A2H0RLC8"/>
<dbReference type="Proteomes" id="UP000230084">
    <property type="component" value="Unassembled WGS sequence"/>
</dbReference>
<organism evidence="1 2">
    <name type="scientific">Candidatus Uhrbacteria bacterium CG10_big_fil_rev_8_21_14_0_10_50_16</name>
    <dbReference type="NCBI Taxonomy" id="1975039"/>
    <lineage>
        <taxon>Bacteria</taxon>
        <taxon>Candidatus Uhriibacteriota</taxon>
    </lineage>
</organism>
<name>A0A2H0RLC8_9BACT</name>
<evidence type="ECO:0000313" key="2">
    <source>
        <dbReference type="Proteomes" id="UP000230084"/>
    </source>
</evidence>
<proteinExistence type="predicted"/>
<comment type="caution">
    <text evidence="1">The sequence shown here is derived from an EMBL/GenBank/DDBJ whole genome shotgun (WGS) entry which is preliminary data.</text>
</comment>